<keyword evidence="1" id="KW-0472">Membrane</keyword>
<name>A0A1Y1Z700_9PLEO</name>
<keyword evidence="1" id="KW-1133">Transmembrane helix</keyword>
<proteinExistence type="predicted"/>
<feature type="transmembrane region" description="Helical" evidence="1">
    <location>
        <begin position="27"/>
        <end position="48"/>
    </location>
</feature>
<gene>
    <name evidence="2" type="ORF">BCR34DRAFT_519521</name>
</gene>
<comment type="caution">
    <text evidence="2">The sequence shown here is derived from an EMBL/GenBank/DDBJ whole genome shotgun (WGS) entry which is preliminary data.</text>
</comment>
<dbReference type="EMBL" id="MCFA01000124">
    <property type="protein sequence ID" value="ORY05585.1"/>
    <property type="molecule type" value="Genomic_DNA"/>
</dbReference>
<keyword evidence="1" id="KW-0812">Transmembrane</keyword>
<accession>A0A1Y1Z700</accession>
<evidence type="ECO:0000313" key="3">
    <source>
        <dbReference type="Proteomes" id="UP000193144"/>
    </source>
</evidence>
<organism evidence="2 3">
    <name type="scientific">Clohesyomyces aquaticus</name>
    <dbReference type="NCBI Taxonomy" id="1231657"/>
    <lineage>
        <taxon>Eukaryota</taxon>
        <taxon>Fungi</taxon>
        <taxon>Dikarya</taxon>
        <taxon>Ascomycota</taxon>
        <taxon>Pezizomycotina</taxon>
        <taxon>Dothideomycetes</taxon>
        <taxon>Pleosporomycetidae</taxon>
        <taxon>Pleosporales</taxon>
        <taxon>Lindgomycetaceae</taxon>
        <taxon>Clohesyomyces</taxon>
    </lineage>
</organism>
<evidence type="ECO:0000256" key="1">
    <source>
        <dbReference type="SAM" id="Phobius"/>
    </source>
</evidence>
<reference evidence="2 3" key="1">
    <citation type="submission" date="2016-07" db="EMBL/GenBank/DDBJ databases">
        <title>Pervasive Adenine N6-methylation of Active Genes in Fungi.</title>
        <authorList>
            <consortium name="DOE Joint Genome Institute"/>
            <person name="Mondo S.J."/>
            <person name="Dannebaum R.O."/>
            <person name="Kuo R.C."/>
            <person name="Labutti K."/>
            <person name="Haridas S."/>
            <person name="Kuo A."/>
            <person name="Salamov A."/>
            <person name="Ahrendt S.R."/>
            <person name="Lipzen A."/>
            <person name="Sullivan W."/>
            <person name="Andreopoulos W.B."/>
            <person name="Clum A."/>
            <person name="Lindquist E."/>
            <person name="Daum C."/>
            <person name="Ramamoorthy G.K."/>
            <person name="Gryganskyi A."/>
            <person name="Culley D."/>
            <person name="Magnuson J.K."/>
            <person name="James T.Y."/>
            <person name="O'Malley M.A."/>
            <person name="Stajich J.E."/>
            <person name="Spatafora J.W."/>
            <person name="Visel A."/>
            <person name="Grigoriev I.V."/>
        </authorList>
    </citation>
    <scope>NUCLEOTIDE SEQUENCE [LARGE SCALE GENOMIC DNA]</scope>
    <source>
        <strain evidence="2 3">CBS 115471</strain>
    </source>
</reference>
<keyword evidence="3" id="KW-1185">Reference proteome</keyword>
<dbReference type="Proteomes" id="UP000193144">
    <property type="component" value="Unassembled WGS sequence"/>
</dbReference>
<dbReference type="AlphaFoldDB" id="A0A1Y1Z700"/>
<sequence length="50" mass="5738">THTQYTHLQSIRTVPQAYSYEPGSRLAALNILWLPTYVYLSLFLIVVVSL</sequence>
<evidence type="ECO:0000313" key="2">
    <source>
        <dbReference type="EMBL" id="ORY05585.1"/>
    </source>
</evidence>
<feature type="non-terminal residue" evidence="2">
    <location>
        <position position="1"/>
    </location>
</feature>
<protein>
    <submittedName>
        <fullName evidence="2">Uncharacterized protein</fullName>
    </submittedName>
</protein>